<dbReference type="AlphaFoldDB" id="A0A8D0IYV4"/>
<dbReference type="Ensembl" id="ENSSSCT00015102483.1">
    <property type="protein sequence ID" value="ENSSSCP00015042569.1"/>
    <property type="gene ID" value="ENSSSCG00015076046.1"/>
</dbReference>
<name>A0A8D0IYV4_PIG</name>
<proteinExistence type="predicted"/>
<evidence type="ECO:0000313" key="2">
    <source>
        <dbReference type="Proteomes" id="UP000694726"/>
    </source>
</evidence>
<reference evidence="1" key="1">
    <citation type="submission" date="2025-08" db="UniProtKB">
        <authorList>
            <consortium name="Ensembl"/>
        </authorList>
    </citation>
    <scope>IDENTIFICATION</scope>
</reference>
<evidence type="ECO:0000313" key="1">
    <source>
        <dbReference type="Ensembl" id="ENSSSCP00015042569.1"/>
    </source>
</evidence>
<dbReference type="Proteomes" id="UP000694726">
    <property type="component" value="Unplaced"/>
</dbReference>
<dbReference type="PANTHER" id="PTHR16046:SF11">
    <property type="entry name" value="PROTEIN FAM178B"/>
    <property type="match status" value="1"/>
</dbReference>
<sequence>MLDQQETLPLWQEKAQLSSLIQLLGLMRPSSLGQYLRAEILPPGQDQQPKASAQLDHKVCYLCHSLLTLAGVVVSCQDITPDRWGELQLLCMQLDRHISTHIRESPQAMYWTRLKDLATQTYIRWQELLAHCQPQVLAPLEVGQEVLTGEVCCEPWAQLLSGSSLGRAGVEGAPGRGPLTKCGGDG</sequence>
<organism evidence="1 2">
    <name type="scientific">Sus scrofa</name>
    <name type="common">Pig</name>
    <dbReference type="NCBI Taxonomy" id="9823"/>
    <lineage>
        <taxon>Eukaryota</taxon>
        <taxon>Metazoa</taxon>
        <taxon>Chordata</taxon>
        <taxon>Craniata</taxon>
        <taxon>Vertebrata</taxon>
        <taxon>Euteleostomi</taxon>
        <taxon>Mammalia</taxon>
        <taxon>Eutheria</taxon>
        <taxon>Laurasiatheria</taxon>
        <taxon>Artiodactyla</taxon>
        <taxon>Suina</taxon>
        <taxon>Suidae</taxon>
        <taxon>Sus</taxon>
    </lineage>
</organism>
<dbReference type="PANTHER" id="PTHR16046">
    <property type="entry name" value="SMC5-SMC6 COMPLEX LOCALIZATION FACTOR 2"/>
    <property type="match status" value="1"/>
</dbReference>
<accession>A0A8D0IYV4</accession>
<evidence type="ECO:0008006" key="3">
    <source>
        <dbReference type="Google" id="ProtNLM"/>
    </source>
</evidence>
<protein>
    <recommendedName>
        <fullName evidence="3">Protein FAM178B</fullName>
    </recommendedName>
</protein>
<dbReference type="InterPro" id="IPR026161">
    <property type="entry name" value="FAM178"/>
</dbReference>